<proteinExistence type="predicted"/>
<dbReference type="InterPro" id="IPR029016">
    <property type="entry name" value="GAF-like_dom_sf"/>
</dbReference>
<dbReference type="PANTHER" id="PTHR43102">
    <property type="entry name" value="SLR1143 PROTEIN"/>
    <property type="match status" value="1"/>
</dbReference>
<dbReference type="Gene3D" id="3.30.450.40">
    <property type="match status" value="1"/>
</dbReference>
<dbReference type="Pfam" id="PF01590">
    <property type="entry name" value="GAF"/>
    <property type="match status" value="1"/>
</dbReference>
<dbReference type="AlphaFoldDB" id="A0A544VZK8"/>
<evidence type="ECO:0000313" key="3">
    <source>
        <dbReference type="Proteomes" id="UP000315759"/>
    </source>
</evidence>
<gene>
    <name evidence="2" type="ORF">D8S82_17035</name>
</gene>
<organism evidence="2 3">
    <name type="scientific">Mycolicibacterium hodleri</name>
    <dbReference type="NCBI Taxonomy" id="49897"/>
    <lineage>
        <taxon>Bacteria</taxon>
        <taxon>Bacillati</taxon>
        <taxon>Actinomycetota</taxon>
        <taxon>Actinomycetes</taxon>
        <taxon>Mycobacteriales</taxon>
        <taxon>Mycobacteriaceae</taxon>
        <taxon>Mycolicibacterium</taxon>
    </lineage>
</organism>
<dbReference type="Proteomes" id="UP000315759">
    <property type="component" value="Unassembled WGS sequence"/>
</dbReference>
<reference evidence="2 3" key="1">
    <citation type="submission" date="2018-10" db="EMBL/GenBank/DDBJ databases">
        <title>Draft genome of Mycobacterium hodleri strain B.</title>
        <authorList>
            <person name="Amande T.J."/>
            <person name="Mcgenity T.J."/>
        </authorList>
    </citation>
    <scope>NUCLEOTIDE SEQUENCE [LARGE SCALE GENOMIC DNA]</scope>
    <source>
        <strain evidence="2 3">B</strain>
    </source>
</reference>
<sequence>MTGFDDWLNGQLVECAREAGEDVATYVARAVASRMVTSLVGAERPEAKDVLTRLTDAGIFAVDAMPDVSAVVNDPARLQSLYDTGLLDSPAEEIYDRITRAAAEALDAPFAAVSLIDVDRQFFKSTVGMDGLAPEERQTPLAESVCQYTVANGAPLILEDARVDPVFKNHPAVLAGAVVAYLGIPLMDGAHNAVGTLCVFDSKPRLWSTGHVQVLSDLAGLAAERIFDNGPSLKG</sequence>
<evidence type="ECO:0000259" key="1">
    <source>
        <dbReference type="SMART" id="SM00065"/>
    </source>
</evidence>
<protein>
    <submittedName>
        <fullName evidence="2">GAF domain-containing protein</fullName>
    </submittedName>
</protein>
<accession>A0A544VZK8</accession>
<keyword evidence="3" id="KW-1185">Reference proteome</keyword>
<dbReference type="SMART" id="SM00065">
    <property type="entry name" value="GAF"/>
    <property type="match status" value="1"/>
</dbReference>
<dbReference type="EMBL" id="VIFX01000021">
    <property type="protein sequence ID" value="TQR85414.1"/>
    <property type="molecule type" value="Genomic_DNA"/>
</dbReference>
<dbReference type="SUPFAM" id="SSF55781">
    <property type="entry name" value="GAF domain-like"/>
    <property type="match status" value="1"/>
</dbReference>
<comment type="caution">
    <text evidence="2">The sequence shown here is derived from an EMBL/GenBank/DDBJ whole genome shotgun (WGS) entry which is preliminary data.</text>
</comment>
<evidence type="ECO:0000313" key="2">
    <source>
        <dbReference type="EMBL" id="TQR85414.1"/>
    </source>
</evidence>
<feature type="domain" description="GAF" evidence="1">
    <location>
        <begin position="90"/>
        <end position="227"/>
    </location>
</feature>
<dbReference type="PANTHER" id="PTHR43102:SF2">
    <property type="entry name" value="GAF DOMAIN-CONTAINING PROTEIN"/>
    <property type="match status" value="1"/>
</dbReference>
<name>A0A544VZK8_9MYCO</name>
<dbReference type="InterPro" id="IPR003018">
    <property type="entry name" value="GAF"/>
</dbReference>